<evidence type="ECO:0000313" key="6">
    <source>
        <dbReference type="EMBL" id="XBH04852.1"/>
    </source>
</evidence>
<feature type="transmembrane region" description="Helical" evidence="5">
    <location>
        <begin position="6"/>
        <end position="26"/>
    </location>
</feature>
<dbReference type="Pfam" id="PF03647">
    <property type="entry name" value="Tmemb_14"/>
    <property type="match status" value="1"/>
</dbReference>
<name>A0AAU7CH85_9BACT</name>
<keyword evidence="4 5" id="KW-0472">Membrane</keyword>
<evidence type="ECO:0000256" key="2">
    <source>
        <dbReference type="ARBA" id="ARBA00022692"/>
    </source>
</evidence>
<keyword evidence="2 5" id="KW-0812">Transmembrane</keyword>
<dbReference type="RefSeq" id="WP_406697653.1">
    <property type="nucleotide sequence ID" value="NZ_CP155447.1"/>
</dbReference>
<comment type="subcellular location">
    <subcellularLocation>
        <location evidence="1">Membrane</location>
    </subcellularLocation>
</comment>
<dbReference type="AlphaFoldDB" id="A0AAU7CH85"/>
<dbReference type="InterPro" id="IPR044890">
    <property type="entry name" value="TMEM14_sf"/>
</dbReference>
<dbReference type="InterPro" id="IPR005349">
    <property type="entry name" value="TMEM14"/>
</dbReference>
<organism evidence="6">
    <name type="scientific">Singulisphaera sp. Ch08</name>
    <dbReference type="NCBI Taxonomy" id="3120278"/>
    <lineage>
        <taxon>Bacteria</taxon>
        <taxon>Pseudomonadati</taxon>
        <taxon>Planctomycetota</taxon>
        <taxon>Planctomycetia</taxon>
        <taxon>Isosphaerales</taxon>
        <taxon>Isosphaeraceae</taxon>
        <taxon>Singulisphaera</taxon>
    </lineage>
</organism>
<dbReference type="PANTHER" id="PTHR12668:SF43">
    <property type="entry name" value="TRANSMEMBRANE PROTEIN 14 HOMOLOG"/>
    <property type="match status" value="1"/>
</dbReference>
<proteinExistence type="predicted"/>
<gene>
    <name evidence="6" type="ORF">V5E97_02190</name>
</gene>
<dbReference type="Gene3D" id="1.10.10.1740">
    <property type="entry name" value="Transmembrane protein 14-like"/>
    <property type="match status" value="1"/>
</dbReference>
<evidence type="ECO:0000256" key="4">
    <source>
        <dbReference type="ARBA" id="ARBA00023136"/>
    </source>
</evidence>
<keyword evidence="3 5" id="KW-1133">Transmembrane helix</keyword>
<accession>A0AAU7CH85</accession>
<evidence type="ECO:0000256" key="3">
    <source>
        <dbReference type="ARBA" id="ARBA00022989"/>
    </source>
</evidence>
<feature type="transmembrane region" description="Helical" evidence="5">
    <location>
        <begin position="33"/>
        <end position="51"/>
    </location>
</feature>
<protein>
    <submittedName>
        <fullName evidence="6">TMEM14 family protein</fullName>
    </submittedName>
</protein>
<dbReference type="PANTHER" id="PTHR12668">
    <property type="entry name" value="TRANSMEMBRANE PROTEIN 14, 15"/>
    <property type="match status" value="1"/>
</dbReference>
<feature type="transmembrane region" description="Helical" evidence="5">
    <location>
        <begin position="57"/>
        <end position="75"/>
    </location>
</feature>
<feature type="transmembrane region" description="Helical" evidence="5">
    <location>
        <begin position="87"/>
        <end position="107"/>
    </location>
</feature>
<evidence type="ECO:0000256" key="1">
    <source>
        <dbReference type="ARBA" id="ARBA00004370"/>
    </source>
</evidence>
<reference evidence="6" key="1">
    <citation type="submission" date="2024-05" db="EMBL/GenBank/DDBJ databases">
        <title>Planctomycetes of the genus Singulisphaera possess chitinolytic capabilities.</title>
        <authorList>
            <person name="Ivanova A."/>
        </authorList>
    </citation>
    <scope>NUCLEOTIDE SEQUENCE</scope>
    <source>
        <strain evidence="6">Ch08T</strain>
    </source>
</reference>
<dbReference type="EMBL" id="CP155447">
    <property type="protein sequence ID" value="XBH04852.1"/>
    <property type="molecule type" value="Genomic_DNA"/>
</dbReference>
<evidence type="ECO:0000256" key="5">
    <source>
        <dbReference type="SAM" id="Phobius"/>
    </source>
</evidence>
<dbReference type="GO" id="GO:0016020">
    <property type="term" value="C:membrane"/>
    <property type="evidence" value="ECO:0007669"/>
    <property type="project" value="UniProtKB-SubCell"/>
</dbReference>
<sequence>MHPLVGHVTLGIYAVLLAMGGIMGFVKARSRPSLIAGLVSAAAAVVALVLSVQGNDWGRPLGLFLAVFLFVFFGYRYALRARVFMPNGLMAVVSLGVVVILIVWTVIGAPAPAQPIL</sequence>